<dbReference type="InterPro" id="IPR011629">
    <property type="entry name" value="CobW-like_C"/>
</dbReference>
<reference evidence="2 3" key="1">
    <citation type="submission" date="2018-08" db="EMBL/GenBank/DDBJ databases">
        <title>Whole genome sequence analysis of Dermacoccus abyssi bacteria isolated from Deep Mariana trench Micromonospora spp reveals genes involved in the environmental adaptation and production of secondary metabolites.</title>
        <authorList>
            <person name="Abdel-Mageed W.M."/>
            <person name="Lehri B."/>
            <person name="Nouioui I."/>
            <person name="Goodfellow I."/>
            <person name="Jaspars M."/>
            <person name="Karlyshev A."/>
        </authorList>
    </citation>
    <scope>NUCLEOTIDE SEQUENCE [LARGE SCALE GENOMIC DNA]</scope>
    <source>
        <strain evidence="2 3">MT1.1</strain>
    </source>
</reference>
<evidence type="ECO:0000259" key="1">
    <source>
        <dbReference type="Pfam" id="PF07683"/>
    </source>
</evidence>
<feature type="domain" description="CobW C-terminal" evidence="1">
    <location>
        <begin position="57"/>
        <end position="113"/>
    </location>
</feature>
<dbReference type="Proteomes" id="UP000285376">
    <property type="component" value="Unassembled WGS sequence"/>
</dbReference>
<dbReference type="EMBL" id="QWLM01000004">
    <property type="protein sequence ID" value="RHW46693.1"/>
    <property type="molecule type" value="Genomic_DNA"/>
</dbReference>
<evidence type="ECO:0000313" key="3">
    <source>
        <dbReference type="Proteomes" id="UP000285376"/>
    </source>
</evidence>
<dbReference type="RefSeq" id="WP_118912966.1">
    <property type="nucleotide sequence ID" value="NZ_CBCRVH010000003.1"/>
</dbReference>
<accession>A0A417Z7U5</accession>
<dbReference type="Pfam" id="PF07683">
    <property type="entry name" value="CobW_C"/>
    <property type="match status" value="1"/>
</dbReference>
<evidence type="ECO:0000313" key="2">
    <source>
        <dbReference type="EMBL" id="RHW46693.1"/>
    </source>
</evidence>
<sequence>MLDARPHAGAQVVENWSQWDATALLPGVHDVEAIEKWVAETPPAQIGDSCEDGVWRVRLRSERAVHPERIQENLPELGGGAFRTRGCFWVPTRPETLCAWDGAAGQLNIGTAGR</sequence>
<gene>
    <name evidence="2" type="ORF">D1832_05555</name>
</gene>
<protein>
    <recommendedName>
        <fullName evidence="1">CobW C-terminal domain-containing protein</fullName>
    </recommendedName>
</protein>
<organism evidence="2 3">
    <name type="scientific">Dermacoccus abyssi</name>
    <dbReference type="NCBI Taxonomy" id="322596"/>
    <lineage>
        <taxon>Bacteria</taxon>
        <taxon>Bacillati</taxon>
        <taxon>Actinomycetota</taxon>
        <taxon>Actinomycetes</taxon>
        <taxon>Micrococcales</taxon>
        <taxon>Dermacoccaceae</taxon>
        <taxon>Dermacoccus</taxon>
    </lineage>
</organism>
<name>A0A417Z7U5_9MICO</name>
<dbReference type="AlphaFoldDB" id="A0A417Z7U5"/>
<comment type="caution">
    <text evidence="2">The sequence shown here is derived from an EMBL/GenBank/DDBJ whole genome shotgun (WGS) entry which is preliminary data.</text>
</comment>
<proteinExistence type="predicted"/>